<feature type="non-terminal residue" evidence="1">
    <location>
        <position position="55"/>
    </location>
</feature>
<organism evidence="1 2">
    <name type="scientific">Rickenella mellea</name>
    <dbReference type="NCBI Taxonomy" id="50990"/>
    <lineage>
        <taxon>Eukaryota</taxon>
        <taxon>Fungi</taxon>
        <taxon>Dikarya</taxon>
        <taxon>Basidiomycota</taxon>
        <taxon>Agaricomycotina</taxon>
        <taxon>Agaricomycetes</taxon>
        <taxon>Hymenochaetales</taxon>
        <taxon>Rickenellaceae</taxon>
        <taxon>Rickenella</taxon>
    </lineage>
</organism>
<dbReference type="EMBL" id="ML170156">
    <property type="protein sequence ID" value="TDL30119.1"/>
    <property type="molecule type" value="Genomic_DNA"/>
</dbReference>
<dbReference type="AlphaFoldDB" id="A0A4R5XG07"/>
<proteinExistence type="predicted"/>
<feature type="non-terminal residue" evidence="1">
    <location>
        <position position="1"/>
    </location>
</feature>
<dbReference type="Proteomes" id="UP000294933">
    <property type="component" value="Unassembled WGS sequence"/>
</dbReference>
<gene>
    <name evidence="1" type="ORF">BD410DRAFT_780659</name>
</gene>
<keyword evidence="2" id="KW-1185">Reference proteome</keyword>
<protein>
    <submittedName>
        <fullName evidence="1">Uncharacterized protein</fullName>
    </submittedName>
</protein>
<dbReference type="VEuPathDB" id="FungiDB:BD410DRAFT_780659"/>
<evidence type="ECO:0000313" key="2">
    <source>
        <dbReference type="Proteomes" id="UP000294933"/>
    </source>
</evidence>
<accession>A0A4R5XG07</accession>
<name>A0A4R5XG07_9AGAM</name>
<reference evidence="1 2" key="1">
    <citation type="submission" date="2018-06" db="EMBL/GenBank/DDBJ databases">
        <title>A transcriptomic atlas of mushroom development highlights an independent origin of complex multicellularity.</title>
        <authorList>
            <consortium name="DOE Joint Genome Institute"/>
            <person name="Krizsan K."/>
            <person name="Almasi E."/>
            <person name="Merenyi Z."/>
            <person name="Sahu N."/>
            <person name="Viragh M."/>
            <person name="Koszo T."/>
            <person name="Mondo S."/>
            <person name="Kiss B."/>
            <person name="Balint B."/>
            <person name="Kues U."/>
            <person name="Barry K."/>
            <person name="Hegedus J.C."/>
            <person name="Henrissat B."/>
            <person name="Johnson J."/>
            <person name="Lipzen A."/>
            <person name="Ohm R."/>
            <person name="Nagy I."/>
            <person name="Pangilinan J."/>
            <person name="Yan J."/>
            <person name="Xiong Y."/>
            <person name="Grigoriev I.V."/>
            <person name="Hibbett D.S."/>
            <person name="Nagy L.G."/>
        </authorList>
    </citation>
    <scope>NUCLEOTIDE SEQUENCE [LARGE SCALE GENOMIC DNA]</scope>
    <source>
        <strain evidence="1 2">SZMC22713</strain>
    </source>
</reference>
<evidence type="ECO:0000313" key="1">
    <source>
        <dbReference type="EMBL" id="TDL30119.1"/>
    </source>
</evidence>
<sequence length="55" mass="6041">CTAPTQLWLAPEIFTTSSHNVLATAWLGPLTDLHAVILWPLTRANPILFMKALNA</sequence>